<dbReference type="Gene3D" id="3.30.70.360">
    <property type="match status" value="1"/>
</dbReference>
<comment type="cofactor">
    <cofactor evidence="1">
        <name>Mn(2+)</name>
        <dbReference type="ChEBI" id="CHEBI:29035"/>
    </cofactor>
    <text evidence="1">The Mn(2+) ion enhances activity.</text>
</comment>
<dbReference type="NCBIfam" id="TIGR01891">
    <property type="entry name" value="amidohydrolases"/>
    <property type="match status" value="1"/>
</dbReference>
<dbReference type="GO" id="GO:0016787">
    <property type="term" value="F:hydrolase activity"/>
    <property type="evidence" value="ECO:0007669"/>
    <property type="project" value="UniProtKB-KW"/>
</dbReference>
<feature type="binding site" evidence="1">
    <location>
        <position position="92"/>
    </location>
    <ligand>
        <name>Mn(2+)</name>
        <dbReference type="ChEBI" id="CHEBI:29035"/>
        <label>2</label>
    </ligand>
</feature>
<dbReference type="PIRSF" id="PIRSF005962">
    <property type="entry name" value="Pept_M20D_amidohydro"/>
    <property type="match status" value="1"/>
</dbReference>
<dbReference type="Pfam" id="PF01546">
    <property type="entry name" value="Peptidase_M20"/>
    <property type="match status" value="1"/>
</dbReference>
<dbReference type="Proteomes" id="UP000188613">
    <property type="component" value="Unassembled WGS sequence"/>
</dbReference>
<dbReference type="InterPro" id="IPR011650">
    <property type="entry name" value="Peptidase_M20_dimer"/>
</dbReference>
<feature type="binding site" evidence="1">
    <location>
        <position position="148"/>
    </location>
    <ligand>
        <name>Mn(2+)</name>
        <dbReference type="ChEBI" id="CHEBI:29035"/>
        <label>2</label>
    </ligand>
</feature>
<dbReference type="InterPro" id="IPR036264">
    <property type="entry name" value="Bact_exopeptidase_dim_dom"/>
</dbReference>
<dbReference type="RefSeq" id="WP_076766459.1">
    <property type="nucleotide sequence ID" value="NZ_MSFI01000019.1"/>
</dbReference>
<evidence type="ECO:0000259" key="2">
    <source>
        <dbReference type="Pfam" id="PF07687"/>
    </source>
</evidence>
<feature type="binding site" evidence="1">
    <location>
        <position position="124"/>
    </location>
    <ligand>
        <name>Mn(2+)</name>
        <dbReference type="ChEBI" id="CHEBI:29035"/>
        <label>2</label>
    </ligand>
</feature>
<dbReference type="STRING" id="1714355.BTO28_11745"/>
<sequence>MAQTETTFENRLLEIFEHLHAHPELSWKETETTAYILRLLQSEGVRTFTFDDCTGLIAEIGTGSPVVAVRADIDALWQQVNGTFQANHSCGHDAHMSIVIGALLKLKDEVTNGTVRFIFQPAEETGTGALKMVDKGIVDDVDYLFGIHLRPIEELPFGKITPSVHHGAVAFLNGKVIGDDAHGARPHQAVNAIEVLSSLSRQLNTICFSPFEPYSAKMTRLEAGGQSLNIIPGSGTFGLDVRAQRNKVLLELQKAVEHKIEQISMLYEVKIDYEWMDFTPAAEVSKDAEAFLKKGIIETVGENGLAEPLITPGSDDFHFYTIKRPHIKAAMMGLGSDLAPGLHHPNMTFDRRIIKIGTDALTASVKYALAEVNSHNEDPQ</sequence>
<gene>
    <name evidence="3" type="ORF">BTO28_11745</name>
</gene>
<feature type="binding site" evidence="1">
    <location>
        <position position="343"/>
    </location>
    <ligand>
        <name>Mn(2+)</name>
        <dbReference type="ChEBI" id="CHEBI:29035"/>
        <label>2</label>
    </ligand>
</feature>
<keyword evidence="1" id="KW-0479">Metal-binding</keyword>
<keyword evidence="1" id="KW-0464">Manganese</keyword>
<dbReference type="PANTHER" id="PTHR11014">
    <property type="entry name" value="PEPTIDASE M20 FAMILY MEMBER"/>
    <property type="match status" value="1"/>
</dbReference>
<dbReference type="SUPFAM" id="SSF55031">
    <property type="entry name" value="Bacterial exopeptidase dimerisation domain"/>
    <property type="match status" value="1"/>
</dbReference>
<evidence type="ECO:0000256" key="1">
    <source>
        <dbReference type="PIRSR" id="PIRSR005962-1"/>
    </source>
</evidence>
<dbReference type="OrthoDB" id="9776731at2"/>
<dbReference type="Pfam" id="PF07687">
    <property type="entry name" value="M20_dimer"/>
    <property type="match status" value="1"/>
</dbReference>
<keyword evidence="4" id="KW-1185">Reference proteome</keyword>
<evidence type="ECO:0000313" key="3">
    <source>
        <dbReference type="EMBL" id="OMP66700.1"/>
    </source>
</evidence>
<dbReference type="InterPro" id="IPR037484">
    <property type="entry name" value="AmhX-like"/>
</dbReference>
<reference evidence="3 4" key="1">
    <citation type="submission" date="2016-12" db="EMBL/GenBank/DDBJ databases">
        <title>Domibacillus sp. SAB 38T whole genome sequencing.</title>
        <authorList>
            <person name="Verma A."/>
            <person name="Ojha A.K."/>
            <person name="Krishnamurthi S."/>
        </authorList>
    </citation>
    <scope>NUCLEOTIDE SEQUENCE [LARGE SCALE GENOMIC DNA]</scope>
    <source>
        <strain evidence="3 4">SAB 38</strain>
    </source>
</reference>
<feature type="binding site" evidence="1">
    <location>
        <position position="90"/>
    </location>
    <ligand>
        <name>Mn(2+)</name>
        <dbReference type="ChEBI" id="CHEBI:29035"/>
        <label>2</label>
    </ligand>
</feature>
<proteinExistence type="predicted"/>
<accession>A0A1V2A6Z3</accession>
<keyword evidence="3" id="KW-0378">Hydrolase</keyword>
<organism evidence="3 4">
    <name type="scientific">Domibacillus epiphyticus</name>
    <dbReference type="NCBI Taxonomy" id="1714355"/>
    <lineage>
        <taxon>Bacteria</taxon>
        <taxon>Bacillati</taxon>
        <taxon>Bacillota</taxon>
        <taxon>Bacilli</taxon>
        <taxon>Bacillales</taxon>
        <taxon>Bacillaceae</taxon>
        <taxon>Domibacillus</taxon>
    </lineage>
</organism>
<dbReference type="InterPro" id="IPR002933">
    <property type="entry name" value="Peptidase_M20"/>
</dbReference>
<evidence type="ECO:0000313" key="4">
    <source>
        <dbReference type="Proteomes" id="UP000188613"/>
    </source>
</evidence>
<comment type="caution">
    <text evidence="3">The sequence shown here is derived from an EMBL/GenBank/DDBJ whole genome shotgun (WGS) entry which is preliminary data.</text>
</comment>
<dbReference type="Gene3D" id="3.40.630.10">
    <property type="entry name" value="Zn peptidases"/>
    <property type="match status" value="1"/>
</dbReference>
<dbReference type="SUPFAM" id="SSF53187">
    <property type="entry name" value="Zn-dependent exopeptidases"/>
    <property type="match status" value="1"/>
</dbReference>
<feature type="domain" description="Peptidase M20 dimerisation" evidence="2">
    <location>
        <begin position="175"/>
        <end position="263"/>
    </location>
</feature>
<dbReference type="AlphaFoldDB" id="A0A1V2A6Z3"/>
<name>A0A1V2A6Z3_9BACI</name>
<dbReference type="PANTHER" id="PTHR11014:SF122">
    <property type="entry name" value="AMIDOHYDROLASE AMHX"/>
    <property type="match status" value="1"/>
</dbReference>
<protein>
    <submittedName>
        <fullName evidence="3">Amidohydrolase</fullName>
    </submittedName>
</protein>
<dbReference type="InterPro" id="IPR017439">
    <property type="entry name" value="Amidohydrolase"/>
</dbReference>
<dbReference type="EMBL" id="MSFI01000019">
    <property type="protein sequence ID" value="OMP66700.1"/>
    <property type="molecule type" value="Genomic_DNA"/>
</dbReference>
<dbReference type="CDD" id="cd08018">
    <property type="entry name" value="M20_Acy1_amhX-like"/>
    <property type="match status" value="1"/>
</dbReference>
<dbReference type="GO" id="GO:0046872">
    <property type="term" value="F:metal ion binding"/>
    <property type="evidence" value="ECO:0007669"/>
    <property type="project" value="UniProtKB-KW"/>
</dbReference>